<gene>
    <name evidence="2" type="ORF">GCM10008933_42610</name>
</gene>
<sequence length="247" mass="27407">MNINLMNKSTEPRVCDIMVCAMARLLQDEDRVFHGVSSQMPMVAMALAKHMHAPNLVHLNIPGGVNPASIKKPSYSSAGSELLATGEAYFPLEYVFDLSMRGGLDVAFLGGVQFDVAGNVNASVIGDYHKPKVRLPGGAGSAVLIPTAKRAIIWRTKHDKRTFVEKVDFVTTRGNLWKIVTNLCVFEFKNGSLYLDSIHPTSSLEEVAANTGFQLQYDEIRYTPLPTEREIGMLRQIDPFDYRAKEM</sequence>
<dbReference type="PANTHER" id="PTHR43293:SF3">
    <property type="entry name" value="CHOLESTEROL RING-CLEAVING HYDROLASE IPDB SUBUNIT"/>
    <property type="match status" value="1"/>
</dbReference>
<evidence type="ECO:0000256" key="1">
    <source>
        <dbReference type="ARBA" id="ARBA00007047"/>
    </source>
</evidence>
<dbReference type="Proteomes" id="UP001500340">
    <property type="component" value="Unassembled WGS sequence"/>
</dbReference>
<reference evidence="3" key="1">
    <citation type="journal article" date="2019" name="Int. J. Syst. Evol. Microbiol.">
        <title>The Global Catalogue of Microorganisms (GCM) 10K type strain sequencing project: providing services to taxonomists for standard genome sequencing and annotation.</title>
        <authorList>
            <consortium name="The Broad Institute Genomics Platform"/>
            <consortium name="The Broad Institute Genome Sequencing Center for Infectious Disease"/>
            <person name="Wu L."/>
            <person name="Ma J."/>
        </authorList>
    </citation>
    <scope>NUCLEOTIDE SEQUENCE [LARGE SCALE GENOMIC DNA]</scope>
    <source>
        <strain evidence="3">JCM 12774</strain>
    </source>
</reference>
<name>A0ABP3IMX3_9BACL</name>
<accession>A0ABP3IMX3</accession>
<dbReference type="Gene3D" id="3.40.1080.10">
    <property type="entry name" value="Glutaconate Coenzyme A-transferase"/>
    <property type="match status" value="1"/>
</dbReference>
<evidence type="ECO:0000313" key="2">
    <source>
        <dbReference type="EMBL" id="GAA0407945.1"/>
    </source>
</evidence>
<dbReference type="InterPro" id="IPR004165">
    <property type="entry name" value="CoA_trans_fam_I"/>
</dbReference>
<organism evidence="2 3">
    <name type="scientific">Paenibacillus motobuensis</name>
    <dbReference type="NCBI Taxonomy" id="295324"/>
    <lineage>
        <taxon>Bacteria</taxon>
        <taxon>Bacillati</taxon>
        <taxon>Bacillota</taxon>
        <taxon>Bacilli</taxon>
        <taxon>Bacillales</taxon>
        <taxon>Paenibacillaceae</taxon>
        <taxon>Paenibacillus</taxon>
    </lineage>
</organism>
<dbReference type="EMBL" id="BAAACX010000021">
    <property type="protein sequence ID" value="GAA0407945.1"/>
    <property type="molecule type" value="Genomic_DNA"/>
</dbReference>
<dbReference type="InterPro" id="IPR037171">
    <property type="entry name" value="NagB/RpiA_transferase-like"/>
</dbReference>
<proteinExistence type="inferred from homology"/>
<dbReference type="RefSeq" id="WP_343864725.1">
    <property type="nucleotide sequence ID" value="NZ_BAAACX010000021.1"/>
</dbReference>
<dbReference type="PANTHER" id="PTHR43293">
    <property type="entry name" value="ACETATE COA-TRANSFERASE YDIF"/>
    <property type="match status" value="1"/>
</dbReference>
<comment type="caution">
    <text evidence="2">The sequence shown here is derived from an EMBL/GenBank/DDBJ whole genome shotgun (WGS) entry which is preliminary data.</text>
</comment>
<dbReference type="Pfam" id="PF01144">
    <property type="entry name" value="CoA_trans"/>
    <property type="match status" value="1"/>
</dbReference>
<dbReference type="SMART" id="SM00882">
    <property type="entry name" value="CoA_trans"/>
    <property type="match status" value="1"/>
</dbReference>
<keyword evidence="3" id="KW-1185">Reference proteome</keyword>
<evidence type="ECO:0000313" key="3">
    <source>
        <dbReference type="Proteomes" id="UP001500340"/>
    </source>
</evidence>
<protein>
    <submittedName>
        <fullName evidence="2">CoA-transferase subunit beta</fullName>
    </submittedName>
</protein>
<comment type="similarity">
    <text evidence="1">Belongs to the 3-oxoacid CoA-transferase subunit B family.</text>
</comment>
<dbReference type="SUPFAM" id="SSF100950">
    <property type="entry name" value="NagB/RpiA/CoA transferase-like"/>
    <property type="match status" value="1"/>
</dbReference>